<dbReference type="InterPro" id="IPR000412">
    <property type="entry name" value="ABC_2_transport"/>
</dbReference>
<comment type="caution">
    <text evidence="11">The sequence shown here is derived from an EMBL/GenBank/DDBJ whole genome shotgun (WGS) entry which is preliminary data.</text>
</comment>
<feature type="transmembrane region" description="Helical" evidence="8">
    <location>
        <begin position="564"/>
        <end position="590"/>
    </location>
</feature>
<evidence type="ECO:0000256" key="1">
    <source>
        <dbReference type="ARBA" id="ARBA00004141"/>
    </source>
</evidence>
<dbReference type="PROSITE" id="PS51012">
    <property type="entry name" value="ABC_TM2"/>
    <property type="match status" value="1"/>
</dbReference>
<evidence type="ECO:0000256" key="5">
    <source>
        <dbReference type="ARBA" id="ARBA00022989"/>
    </source>
</evidence>
<dbReference type="AlphaFoldDB" id="A0AAD9N636"/>
<dbReference type="Pfam" id="PF12698">
    <property type="entry name" value="ABC2_membrane_3"/>
    <property type="match status" value="1"/>
</dbReference>
<feature type="transmembrane region" description="Helical" evidence="8">
    <location>
        <begin position="689"/>
        <end position="710"/>
    </location>
</feature>
<evidence type="ECO:0000256" key="7">
    <source>
        <dbReference type="SAM" id="MobiDB-lite"/>
    </source>
</evidence>
<feature type="compositionally biased region" description="Basic and acidic residues" evidence="7">
    <location>
        <begin position="267"/>
        <end position="276"/>
    </location>
</feature>
<feature type="transmembrane region" description="Helical" evidence="8">
    <location>
        <begin position="519"/>
        <end position="543"/>
    </location>
</feature>
<gene>
    <name evidence="11" type="ORF">LSH36_170g01003</name>
</gene>
<evidence type="ECO:0000256" key="2">
    <source>
        <dbReference type="ARBA" id="ARBA00022692"/>
    </source>
</evidence>
<evidence type="ECO:0000256" key="6">
    <source>
        <dbReference type="ARBA" id="ARBA00023136"/>
    </source>
</evidence>
<protein>
    <recommendedName>
        <fullName evidence="13">ABC transporter domain-containing protein</fullName>
    </recommendedName>
</protein>
<dbReference type="InterPro" id="IPR047817">
    <property type="entry name" value="ABC2_TM_bact-type"/>
</dbReference>
<evidence type="ECO:0000256" key="3">
    <source>
        <dbReference type="ARBA" id="ARBA00022741"/>
    </source>
</evidence>
<dbReference type="InterPro" id="IPR003439">
    <property type="entry name" value="ABC_transporter-like_ATP-bd"/>
</dbReference>
<dbReference type="GO" id="GO:0043190">
    <property type="term" value="C:ATP-binding cassette (ABC) transporter complex"/>
    <property type="evidence" value="ECO:0007669"/>
    <property type="project" value="InterPro"/>
</dbReference>
<feature type="transmembrane region" description="Helical" evidence="8">
    <location>
        <begin position="596"/>
        <end position="621"/>
    </location>
</feature>
<dbReference type="PANTHER" id="PTHR43038:SF3">
    <property type="entry name" value="ABC TRANSPORTER G FAMILY MEMBER 20 ISOFORM X1"/>
    <property type="match status" value="1"/>
</dbReference>
<dbReference type="GO" id="GO:0016887">
    <property type="term" value="F:ATP hydrolysis activity"/>
    <property type="evidence" value="ECO:0007669"/>
    <property type="project" value="InterPro"/>
</dbReference>
<proteinExistence type="predicted"/>
<evidence type="ECO:0000313" key="11">
    <source>
        <dbReference type="EMBL" id="KAK2158437.1"/>
    </source>
</evidence>
<evidence type="ECO:0000256" key="4">
    <source>
        <dbReference type="ARBA" id="ARBA00022840"/>
    </source>
</evidence>
<dbReference type="SMART" id="SM00382">
    <property type="entry name" value="AAA"/>
    <property type="match status" value="1"/>
</dbReference>
<dbReference type="PRINTS" id="PR00164">
    <property type="entry name" value="ABC2TRNSPORT"/>
</dbReference>
<dbReference type="InterPro" id="IPR003593">
    <property type="entry name" value="AAA+_ATPase"/>
</dbReference>
<dbReference type="Pfam" id="PF00005">
    <property type="entry name" value="ABC_tran"/>
    <property type="match status" value="1"/>
</dbReference>
<comment type="subcellular location">
    <subcellularLocation>
        <location evidence="1">Membrane</location>
        <topology evidence="1">Multi-pass membrane protein</topology>
    </subcellularLocation>
</comment>
<keyword evidence="12" id="KW-1185">Reference proteome</keyword>
<evidence type="ECO:0000259" key="9">
    <source>
        <dbReference type="PROSITE" id="PS50893"/>
    </source>
</evidence>
<evidence type="ECO:0000259" key="10">
    <source>
        <dbReference type="PROSITE" id="PS51012"/>
    </source>
</evidence>
<dbReference type="SUPFAM" id="SSF52540">
    <property type="entry name" value="P-loop containing nucleoside triphosphate hydrolases"/>
    <property type="match status" value="1"/>
</dbReference>
<dbReference type="GO" id="GO:0005524">
    <property type="term" value="F:ATP binding"/>
    <property type="evidence" value="ECO:0007669"/>
    <property type="project" value="UniProtKB-KW"/>
</dbReference>
<evidence type="ECO:0000256" key="8">
    <source>
        <dbReference type="SAM" id="Phobius"/>
    </source>
</evidence>
<dbReference type="Proteomes" id="UP001208570">
    <property type="component" value="Unassembled WGS sequence"/>
</dbReference>
<name>A0AAD9N636_9ANNE</name>
<keyword evidence="4" id="KW-0067">ATP-binding</keyword>
<dbReference type="Gene3D" id="3.40.50.300">
    <property type="entry name" value="P-loop containing nucleotide triphosphate hydrolases"/>
    <property type="match status" value="1"/>
</dbReference>
<feature type="domain" description="ABC transporter" evidence="9">
    <location>
        <begin position="25"/>
        <end position="258"/>
    </location>
</feature>
<dbReference type="EMBL" id="JAODUP010000170">
    <property type="protein sequence ID" value="KAK2158437.1"/>
    <property type="molecule type" value="Genomic_DNA"/>
</dbReference>
<evidence type="ECO:0008006" key="13">
    <source>
        <dbReference type="Google" id="ProtNLM"/>
    </source>
</evidence>
<reference evidence="11" key="1">
    <citation type="journal article" date="2023" name="Mol. Biol. Evol.">
        <title>Third-Generation Sequencing Reveals the Adaptive Role of the Epigenome in Three Deep-Sea Polychaetes.</title>
        <authorList>
            <person name="Perez M."/>
            <person name="Aroh O."/>
            <person name="Sun Y."/>
            <person name="Lan Y."/>
            <person name="Juniper S.K."/>
            <person name="Young C.R."/>
            <person name="Angers B."/>
            <person name="Qian P.Y."/>
        </authorList>
    </citation>
    <scope>NUCLEOTIDE SEQUENCE</scope>
    <source>
        <strain evidence="11">P08H-3</strain>
    </source>
</reference>
<keyword evidence="5 8" id="KW-1133">Transmembrane helix</keyword>
<accession>A0AAD9N636</accession>
<dbReference type="InterPro" id="IPR027417">
    <property type="entry name" value="P-loop_NTPase"/>
</dbReference>
<dbReference type="CDD" id="cd03230">
    <property type="entry name" value="ABC_DR_subfamily_A"/>
    <property type="match status" value="1"/>
</dbReference>
<feature type="domain" description="ABC transmembrane type-2" evidence="10">
    <location>
        <begin position="477"/>
        <end position="713"/>
    </location>
</feature>
<sequence length="715" mass="79619">MDVPDEVITEGQLNNVTLSDADKAVKVCGVYRGYGSGRNRIPVLRDLDMTVETGTIYGLLGPSGCGKTTLLKCILGRLKVTIGEVKTLGRVPGSVGHGVPGKRVGYMPQELALYSRFTIGETMSYFGRLHEMKQSLVKQRTQFLIELLSLPEESRIIECCSGGQQRRTSFAIALLQEPELLVLDEPTVGVDPLLRHKIWEHLLAISRTHVTIIITTHYVEEARQAHKIGLMRNGYLLAEAPPSELLESYQLQSLEEVFLRLCEHDDGNQNEHDSSTREIVPSLAKRQPSGPSSEAEREPLFKDEIITSSNKESNRNCCADLCSWWPKPHNVVAQTIKNFIMLRRNIGFLMFEFLLPAIQITLFCVCIGREPYNLPVAVVNNETCMGSGFCGSANFLHHLDNRTFHLMNYSHRYEEGVEMVKQGDAWGVINIGENFTYDFKHRMSPLVSNDTLEGSTIHLRLDMTNQQITMTIQAKIMAAFQAFSSDILTSMKLNPAIAQIPIKVEDPVYGDLNPSFTNFMAPGIILSITYFMATGLTALAFVLERKQGLLDRSIVAGVNTIEIMIGHILAQFFVMVVQVCLLLTVALAIFKVPYEGSLVLVILLPLLQGLTGMTLGLLISALCEEETAAIQCSLGLVYPNMLLSGIIWPLESMPQWLKYISYCLPTTYAAEAMRNVLARGWDLTYKAVWSGYVMTIGWGIGILLLSAFILRIKGK</sequence>
<keyword evidence="3" id="KW-0547">Nucleotide-binding</keyword>
<dbReference type="InterPro" id="IPR013525">
    <property type="entry name" value="ABC2_TM"/>
</dbReference>
<organism evidence="11 12">
    <name type="scientific">Paralvinella palmiformis</name>
    <dbReference type="NCBI Taxonomy" id="53620"/>
    <lineage>
        <taxon>Eukaryota</taxon>
        <taxon>Metazoa</taxon>
        <taxon>Spiralia</taxon>
        <taxon>Lophotrochozoa</taxon>
        <taxon>Annelida</taxon>
        <taxon>Polychaeta</taxon>
        <taxon>Sedentaria</taxon>
        <taxon>Canalipalpata</taxon>
        <taxon>Terebellida</taxon>
        <taxon>Terebelliformia</taxon>
        <taxon>Alvinellidae</taxon>
        <taxon>Paralvinella</taxon>
    </lineage>
</organism>
<feature type="transmembrane region" description="Helical" evidence="8">
    <location>
        <begin position="628"/>
        <end position="648"/>
    </location>
</feature>
<dbReference type="GO" id="GO:0140359">
    <property type="term" value="F:ABC-type transporter activity"/>
    <property type="evidence" value="ECO:0007669"/>
    <property type="project" value="InterPro"/>
</dbReference>
<evidence type="ECO:0000313" key="12">
    <source>
        <dbReference type="Proteomes" id="UP001208570"/>
    </source>
</evidence>
<keyword evidence="2 8" id="KW-0812">Transmembrane</keyword>
<feature type="region of interest" description="Disordered" evidence="7">
    <location>
        <begin position="267"/>
        <end position="301"/>
    </location>
</feature>
<dbReference type="PROSITE" id="PS50893">
    <property type="entry name" value="ABC_TRANSPORTER_2"/>
    <property type="match status" value="1"/>
</dbReference>
<dbReference type="PANTHER" id="PTHR43038">
    <property type="entry name" value="ATP-BINDING CASSETTE, SUB-FAMILY H, MEMBER 1"/>
    <property type="match status" value="1"/>
</dbReference>
<keyword evidence="6 8" id="KW-0472">Membrane</keyword>